<evidence type="ECO:0008006" key="4">
    <source>
        <dbReference type="Google" id="ProtNLM"/>
    </source>
</evidence>
<protein>
    <recommendedName>
        <fullName evidence="4">Outer membrane lipoprotein-sorting protein</fullName>
    </recommendedName>
</protein>
<accession>A0A1I3RAN9</accession>
<proteinExistence type="predicted"/>
<evidence type="ECO:0000256" key="1">
    <source>
        <dbReference type="SAM" id="SignalP"/>
    </source>
</evidence>
<dbReference type="Proteomes" id="UP000199545">
    <property type="component" value="Unassembled WGS sequence"/>
</dbReference>
<keyword evidence="3" id="KW-1185">Reference proteome</keyword>
<feature type="signal peptide" evidence="1">
    <location>
        <begin position="1"/>
        <end position="25"/>
    </location>
</feature>
<sequence>MRKGMKRWLALGFAVMGIFSMPASIHGEESGVGKALEVVEKALKKANSLKGIQIYMDQFRELITPIGTQAESKFVMNMGYIDSKNYYYKEVGTSQELYSKNGQCINRFQKDPGYQTWHKLEGCFYELNEHPKVVLNRMKTYLGQVTATEEGNNYVLQLKLSDPGQVKRFQSFRVDPGSAEKFFYDEKIWVDKNTYEAKKVERLFQLTDFKLFEKLNVKVDIQREITEIPWPE</sequence>
<dbReference type="AlphaFoldDB" id="A0A1I3RAN9"/>
<dbReference type="EMBL" id="FORR01000009">
    <property type="protein sequence ID" value="SFJ43388.1"/>
    <property type="molecule type" value="Genomic_DNA"/>
</dbReference>
<keyword evidence="1" id="KW-0732">Signal</keyword>
<feature type="chain" id="PRO_5038729489" description="Outer membrane lipoprotein-sorting protein" evidence="1">
    <location>
        <begin position="26"/>
        <end position="232"/>
    </location>
</feature>
<organism evidence="2 3">
    <name type="scientific">Thermoflavimicrobium dichotomicum</name>
    <dbReference type="NCBI Taxonomy" id="46223"/>
    <lineage>
        <taxon>Bacteria</taxon>
        <taxon>Bacillati</taxon>
        <taxon>Bacillota</taxon>
        <taxon>Bacilli</taxon>
        <taxon>Bacillales</taxon>
        <taxon>Thermoactinomycetaceae</taxon>
        <taxon>Thermoflavimicrobium</taxon>
    </lineage>
</organism>
<evidence type="ECO:0000313" key="2">
    <source>
        <dbReference type="EMBL" id="SFJ43388.1"/>
    </source>
</evidence>
<evidence type="ECO:0000313" key="3">
    <source>
        <dbReference type="Proteomes" id="UP000199545"/>
    </source>
</evidence>
<reference evidence="2 3" key="1">
    <citation type="submission" date="2016-10" db="EMBL/GenBank/DDBJ databases">
        <authorList>
            <person name="de Groot N.N."/>
        </authorList>
    </citation>
    <scope>NUCLEOTIDE SEQUENCE [LARGE SCALE GENOMIC DNA]</scope>
    <source>
        <strain evidence="2 3">DSM 44778</strain>
    </source>
</reference>
<gene>
    <name evidence="2" type="ORF">SAMN05421852_109108</name>
</gene>
<dbReference type="STRING" id="46223.SAMN05421852_109108"/>
<name>A0A1I3RAN9_9BACL</name>